<evidence type="ECO:0000256" key="1">
    <source>
        <dbReference type="ARBA" id="ARBA00004651"/>
    </source>
</evidence>
<comment type="caution">
    <text evidence="9">The sequence shown here is derived from an EMBL/GenBank/DDBJ whole genome shotgun (WGS) entry which is preliminary data.</text>
</comment>
<dbReference type="Proteomes" id="UP000466442">
    <property type="component" value="Unassembled WGS sequence"/>
</dbReference>
<gene>
    <name evidence="9" type="ORF">GE061_005909</name>
</gene>
<dbReference type="GO" id="GO:0007165">
    <property type="term" value="P:signal transduction"/>
    <property type="evidence" value="ECO:0007669"/>
    <property type="project" value="UniProtKB-KW"/>
</dbReference>
<dbReference type="GO" id="GO:0008049">
    <property type="term" value="P:male courtship behavior"/>
    <property type="evidence" value="ECO:0007669"/>
    <property type="project" value="TreeGrafter"/>
</dbReference>
<keyword evidence="4 8" id="KW-1133">Transmembrane helix</keyword>
<evidence type="ECO:0000313" key="9">
    <source>
        <dbReference type="EMBL" id="KAF6199611.1"/>
    </source>
</evidence>
<comment type="similarity">
    <text evidence="8">Belongs to the insect chemoreceptor superfamily. Gustatory receptor (GR) family.</text>
</comment>
<feature type="transmembrane region" description="Helical" evidence="8">
    <location>
        <begin position="394"/>
        <end position="412"/>
    </location>
</feature>
<feature type="transmembrane region" description="Helical" evidence="8">
    <location>
        <begin position="309"/>
        <end position="330"/>
    </location>
</feature>
<reference evidence="9" key="1">
    <citation type="journal article" date="2021" name="Mol. Ecol. Resour.">
        <title>Apolygus lucorum genome provides insights into omnivorousness and mesophyll feeding.</title>
        <authorList>
            <person name="Liu Y."/>
            <person name="Liu H."/>
            <person name="Wang H."/>
            <person name="Huang T."/>
            <person name="Liu B."/>
            <person name="Yang B."/>
            <person name="Yin L."/>
            <person name="Li B."/>
            <person name="Zhang Y."/>
            <person name="Zhang S."/>
            <person name="Jiang F."/>
            <person name="Zhang X."/>
            <person name="Ren Y."/>
            <person name="Wang B."/>
            <person name="Wang S."/>
            <person name="Lu Y."/>
            <person name="Wu K."/>
            <person name="Fan W."/>
            <person name="Wang G."/>
        </authorList>
    </citation>
    <scope>NUCLEOTIDE SEQUENCE</scope>
    <source>
        <strain evidence="9">12Hb</strain>
    </source>
</reference>
<sequence>MYLTVTHPPPKANKAMKSHKTAFGVRRTQKSDSGPFLVPRRIQNLLNYQSALARTMYKIFLPAQIAGVLPLILIENQAKLSFIVLLFSAVGQFIVSSVIFYKAAKLFLAGVSSSSNTTPMLKNGIGALNYAEEAAKTITVMYVLISTITFCMYRRKFASIIRRVITVKVLTSQIGLDPPLRARWLPMMLHVPLAMAAIIEFHNAREISTVLSLVVRYSCEIMVGTIVVFFIQLLYLVESTLGYLNDHLLKLTTTDHPDKYKKLSVMSDCHHHLCSACHFINTFHSFPLLFLYFSVFVNLVVLIFKTISVLASLSLTGILTFGTVLTSYIARSWYVVYICSRTSDQTKLFNKNLFEMILFDPTEESTVYVKKLMLHLEMKREFEFHAKGFFTVDYPLLHSIAAVATSYLVILVQTSNK</sequence>
<name>A0A8S9WU09_APOLU</name>
<comment type="subcellular location">
    <subcellularLocation>
        <location evidence="1 8">Cell membrane</location>
        <topology evidence="1 8">Multi-pass membrane protein</topology>
    </subcellularLocation>
</comment>
<evidence type="ECO:0000256" key="6">
    <source>
        <dbReference type="ARBA" id="ARBA00023170"/>
    </source>
</evidence>
<proteinExistence type="inferred from homology"/>
<evidence type="ECO:0000256" key="8">
    <source>
        <dbReference type="RuleBase" id="RU363108"/>
    </source>
</evidence>
<dbReference type="InterPro" id="IPR013604">
    <property type="entry name" value="7TM_chemorcpt"/>
</dbReference>
<evidence type="ECO:0000256" key="3">
    <source>
        <dbReference type="ARBA" id="ARBA00022692"/>
    </source>
</evidence>
<keyword evidence="3 8" id="KW-0812">Transmembrane</keyword>
<dbReference type="GO" id="GO:0030424">
    <property type="term" value="C:axon"/>
    <property type="evidence" value="ECO:0007669"/>
    <property type="project" value="TreeGrafter"/>
</dbReference>
<feature type="transmembrane region" description="Helical" evidence="8">
    <location>
        <begin position="213"/>
        <end position="237"/>
    </location>
</feature>
<organism evidence="9 10">
    <name type="scientific">Apolygus lucorum</name>
    <name type="common">Small green plant bug</name>
    <name type="synonym">Lygocoris lucorum</name>
    <dbReference type="NCBI Taxonomy" id="248454"/>
    <lineage>
        <taxon>Eukaryota</taxon>
        <taxon>Metazoa</taxon>
        <taxon>Ecdysozoa</taxon>
        <taxon>Arthropoda</taxon>
        <taxon>Hexapoda</taxon>
        <taxon>Insecta</taxon>
        <taxon>Pterygota</taxon>
        <taxon>Neoptera</taxon>
        <taxon>Paraneoptera</taxon>
        <taxon>Hemiptera</taxon>
        <taxon>Heteroptera</taxon>
        <taxon>Panheteroptera</taxon>
        <taxon>Cimicomorpha</taxon>
        <taxon>Miridae</taxon>
        <taxon>Mirini</taxon>
        <taxon>Apolygus</taxon>
    </lineage>
</organism>
<keyword evidence="6 8" id="KW-0675">Receptor</keyword>
<comment type="function">
    <text evidence="8">Gustatory receptor which mediates acceptance or avoidance behavior, depending on its substrates.</text>
</comment>
<evidence type="ECO:0000313" key="10">
    <source>
        <dbReference type="Proteomes" id="UP000466442"/>
    </source>
</evidence>
<dbReference type="PANTHER" id="PTHR21143:SF133">
    <property type="entry name" value="GUSTATORY AND PHEROMONE RECEPTOR 32A-RELATED"/>
    <property type="match status" value="1"/>
</dbReference>
<evidence type="ECO:0000256" key="4">
    <source>
        <dbReference type="ARBA" id="ARBA00022989"/>
    </source>
</evidence>
<feature type="transmembrane region" description="Helical" evidence="8">
    <location>
        <begin position="55"/>
        <end position="73"/>
    </location>
</feature>
<keyword evidence="2 8" id="KW-1003">Cell membrane</keyword>
<evidence type="ECO:0000256" key="2">
    <source>
        <dbReference type="ARBA" id="ARBA00022475"/>
    </source>
</evidence>
<feature type="transmembrane region" description="Helical" evidence="8">
    <location>
        <begin position="286"/>
        <end position="304"/>
    </location>
</feature>
<dbReference type="GO" id="GO:0030425">
    <property type="term" value="C:dendrite"/>
    <property type="evidence" value="ECO:0007669"/>
    <property type="project" value="TreeGrafter"/>
</dbReference>
<dbReference type="GO" id="GO:0007635">
    <property type="term" value="P:chemosensory behavior"/>
    <property type="evidence" value="ECO:0007669"/>
    <property type="project" value="TreeGrafter"/>
</dbReference>
<protein>
    <recommendedName>
        <fullName evidence="8">Gustatory receptor</fullName>
    </recommendedName>
</protein>
<dbReference type="GO" id="GO:0043025">
    <property type="term" value="C:neuronal cell body"/>
    <property type="evidence" value="ECO:0007669"/>
    <property type="project" value="TreeGrafter"/>
</dbReference>
<accession>A0A8S9WU09</accession>
<dbReference type="GO" id="GO:0005886">
    <property type="term" value="C:plasma membrane"/>
    <property type="evidence" value="ECO:0007669"/>
    <property type="project" value="UniProtKB-SubCell"/>
</dbReference>
<dbReference type="EMBL" id="WIXP02000014">
    <property type="protein sequence ID" value="KAF6199611.1"/>
    <property type="molecule type" value="Genomic_DNA"/>
</dbReference>
<evidence type="ECO:0000256" key="7">
    <source>
        <dbReference type="ARBA" id="ARBA00023224"/>
    </source>
</evidence>
<feature type="transmembrane region" description="Helical" evidence="8">
    <location>
        <begin position="80"/>
        <end position="101"/>
    </location>
</feature>
<keyword evidence="10" id="KW-1185">Reference proteome</keyword>
<dbReference type="Pfam" id="PF08395">
    <property type="entry name" value="7tm_7"/>
    <property type="match status" value="1"/>
</dbReference>
<dbReference type="OrthoDB" id="6513574at2759"/>
<keyword evidence="5 8" id="KW-0472">Membrane</keyword>
<dbReference type="AlphaFoldDB" id="A0A8S9WU09"/>
<dbReference type="GO" id="GO:0050909">
    <property type="term" value="P:sensory perception of taste"/>
    <property type="evidence" value="ECO:0007669"/>
    <property type="project" value="InterPro"/>
</dbReference>
<evidence type="ECO:0000256" key="5">
    <source>
        <dbReference type="ARBA" id="ARBA00023136"/>
    </source>
</evidence>
<keyword evidence="7 8" id="KW-0807">Transducer</keyword>
<dbReference type="PANTHER" id="PTHR21143">
    <property type="entry name" value="INVERTEBRATE GUSTATORY RECEPTOR"/>
    <property type="match status" value="1"/>
</dbReference>
<feature type="transmembrane region" description="Helical" evidence="8">
    <location>
        <begin position="134"/>
        <end position="153"/>
    </location>
</feature>